<keyword evidence="1" id="KW-0812">Transmembrane</keyword>
<protein>
    <submittedName>
        <fullName evidence="2">Uncharacterized protein</fullName>
    </submittedName>
</protein>
<name>A0A8B3Y6L8_9PSED</name>
<proteinExistence type="predicted"/>
<evidence type="ECO:0000313" key="2">
    <source>
        <dbReference type="EMBL" id="SDU36167.1"/>
    </source>
</evidence>
<keyword evidence="1" id="KW-1133">Transmembrane helix</keyword>
<sequence>MYAPGRPCADLTLAQPAPNASNSAAPCRPSRKFTQRYLAHVRHHRYALQPPRRNTKEKDETMDLQSWISIFMALIAVASAIVTYAVFRSATDPTVIVYAQPDLQRQSIVNLIVENIGRGAAHGIHFLPSRPLPGKAFSIAIPEKMPDQMQSGPIVNGIPFLAPGQRLLITWGQYGGLLKYLGNDPIRIEACCYRSLSKSIFSKKLRSNSTLDIRMFETSESTEHGYGPNLVKELKVLNSTLKTLEDRLG</sequence>
<dbReference type="Proteomes" id="UP000183653">
    <property type="component" value="Chromosome I"/>
</dbReference>
<evidence type="ECO:0000313" key="3">
    <source>
        <dbReference type="Proteomes" id="UP000183653"/>
    </source>
</evidence>
<dbReference type="AlphaFoldDB" id="A0A8B3Y6L8"/>
<keyword evidence="1" id="KW-0472">Membrane</keyword>
<organism evidence="2 3">
    <name type="scientific">Pseudomonas orientalis</name>
    <dbReference type="NCBI Taxonomy" id="76758"/>
    <lineage>
        <taxon>Bacteria</taxon>
        <taxon>Pseudomonadati</taxon>
        <taxon>Pseudomonadota</taxon>
        <taxon>Gammaproteobacteria</taxon>
        <taxon>Pseudomonadales</taxon>
        <taxon>Pseudomonadaceae</taxon>
        <taxon>Pseudomonas</taxon>
    </lineage>
</organism>
<reference evidence="2 3" key="1">
    <citation type="submission" date="2016-10" db="EMBL/GenBank/DDBJ databases">
        <authorList>
            <person name="Varghese N."/>
            <person name="Submissions S."/>
        </authorList>
    </citation>
    <scope>NUCLEOTIDE SEQUENCE [LARGE SCALE GENOMIC DNA]</scope>
    <source>
        <strain evidence="2 3">BS2775</strain>
    </source>
</reference>
<gene>
    <name evidence="2" type="ORF">SAMN04490197_5299</name>
</gene>
<evidence type="ECO:0000256" key="1">
    <source>
        <dbReference type="SAM" id="Phobius"/>
    </source>
</evidence>
<accession>A0A8B3Y6L8</accession>
<feature type="transmembrane region" description="Helical" evidence="1">
    <location>
        <begin position="67"/>
        <end position="87"/>
    </location>
</feature>
<keyword evidence="3" id="KW-1185">Reference proteome</keyword>
<dbReference type="EMBL" id="LT629782">
    <property type="protein sequence ID" value="SDU36167.1"/>
    <property type="molecule type" value="Genomic_DNA"/>
</dbReference>